<gene>
    <name evidence="2" type="ORF">BEMITA_LOCUS9888</name>
</gene>
<name>A0A9P0F468_BEMTA</name>
<keyword evidence="3" id="KW-1185">Reference proteome</keyword>
<accession>A0A9P0F468</accession>
<sequence length="323" mass="37133">MNIVLCIILPFVAAFLSTHQEDISDSSNVHLMPLVLEKEPSKKPPEIKKTVHLMPLVLEKEPSKKPPEIKKTVHLMPLVLEKEPSKRPPEIKKTVHLMPLVLEKEPSKKPPEIKKTRTNNDEVEDKTIEQIAHGQASWINNIKDEVLREEAIFNALKAEKIQIKQAHRENGKLSARLEKLMLDQWVVKSRIIIESSEVQLGADAPPINLNLTKSERRKIGFFEESRRRREALWNWIFENNSAHPQVVKIKNKIDMRKEDFQSTQDFSFYISIAFKELSLQLHHFLFASGNGQKPINLIEKDVSASRALEILLSFTCNETATLV</sequence>
<evidence type="ECO:0000313" key="3">
    <source>
        <dbReference type="Proteomes" id="UP001152759"/>
    </source>
</evidence>
<keyword evidence="1" id="KW-0175">Coiled coil</keyword>
<evidence type="ECO:0000256" key="1">
    <source>
        <dbReference type="SAM" id="Coils"/>
    </source>
</evidence>
<reference evidence="2" key="1">
    <citation type="submission" date="2021-12" db="EMBL/GenBank/DDBJ databases">
        <authorList>
            <person name="King R."/>
        </authorList>
    </citation>
    <scope>NUCLEOTIDE SEQUENCE</scope>
</reference>
<organism evidence="2 3">
    <name type="scientific">Bemisia tabaci</name>
    <name type="common">Sweetpotato whitefly</name>
    <name type="synonym">Aleurodes tabaci</name>
    <dbReference type="NCBI Taxonomy" id="7038"/>
    <lineage>
        <taxon>Eukaryota</taxon>
        <taxon>Metazoa</taxon>
        <taxon>Ecdysozoa</taxon>
        <taxon>Arthropoda</taxon>
        <taxon>Hexapoda</taxon>
        <taxon>Insecta</taxon>
        <taxon>Pterygota</taxon>
        <taxon>Neoptera</taxon>
        <taxon>Paraneoptera</taxon>
        <taxon>Hemiptera</taxon>
        <taxon>Sternorrhyncha</taxon>
        <taxon>Aleyrodoidea</taxon>
        <taxon>Aleyrodidae</taxon>
        <taxon>Aleyrodinae</taxon>
        <taxon>Bemisia</taxon>
    </lineage>
</organism>
<dbReference type="Proteomes" id="UP001152759">
    <property type="component" value="Chromosome 6"/>
</dbReference>
<dbReference type="EMBL" id="OU963867">
    <property type="protein sequence ID" value="CAH0391249.1"/>
    <property type="molecule type" value="Genomic_DNA"/>
</dbReference>
<feature type="coiled-coil region" evidence="1">
    <location>
        <begin position="139"/>
        <end position="183"/>
    </location>
</feature>
<evidence type="ECO:0000313" key="2">
    <source>
        <dbReference type="EMBL" id="CAH0391249.1"/>
    </source>
</evidence>
<protein>
    <submittedName>
        <fullName evidence="2">Uncharacterized protein</fullName>
    </submittedName>
</protein>
<proteinExistence type="predicted"/>
<dbReference type="AlphaFoldDB" id="A0A9P0F468"/>